<sequence length="50" mass="5674">MKVTETTKVLLIKVNNNKTGLAYNHIQKNLRCLVKGGVLQVLIDLKRLIQ</sequence>
<organism evidence="1 2">
    <name type="scientific">Lacticaseibacillus paracasei N1115</name>
    <dbReference type="NCBI Taxonomy" id="1446494"/>
    <lineage>
        <taxon>Bacteria</taxon>
        <taxon>Bacillati</taxon>
        <taxon>Bacillota</taxon>
        <taxon>Bacilli</taxon>
        <taxon>Lactobacillales</taxon>
        <taxon>Lactobacillaceae</taxon>
        <taxon>Lacticaseibacillus</taxon>
    </lineage>
</organism>
<proteinExistence type="predicted"/>
<dbReference type="AlphaFoldDB" id="A0A806LB51"/>
<dbReference type="EMBL" id="CP007122">
    <property type="protein sequence ID" value="AHJ32185.1"/>
    <property type="molecule type" value="Genomic_DNA"/>
</dbReference>
<reference evidence="1 2" key="1">
    <citation type="journal article" date="2014" name="Genome Announc.">
        <title>Whole Genome Sequence of the Probiotic Strain Lactobacillus paracasei N1115, Isolated from Traditional Chinese Fermented Milk.</title>
        <authorList>
            <person name="Wang S."/>
            <person name="Zhu H."/>
            <person name="He F."/>
            <person name="Luo Y."/>
            <person name="Kang Z."/>
            <person name="Lu C."/>
            <person name="Feng L."/>
            <person name="Lu X."/>
            <person name="Xue Y."/>
            <person name="Wang H."/>
        </authorList>
    </citation>
    <scope>NUCLEOTIDE SEQUENCE [LARGE SCALE GENOMIC DNA]</scope>
    <source>
        <strain evidence="1 2">N1115</strain>
    </source>
</reference>
<name>A0A806LB51_LACPA</name>
<evidence type="ECO:0000313" key="1">
    <source>
        <dbReference type="EMBL" id="AHJ32185.1"/>
    </source>
</evidence>
<gene>
    <name evidence="1" type="ORF">AF91_02930</name>
</gene>
<evidence type="ECO:0000313" key="2">
    <source>
        <dbReference type="Proteomes" id="UP000019441"/>
    </source>
</evidence>
<accession>A0A806LB51</accession>
<protein>
    <submittedName>
        <fullName evidence="1">Uncharacterized protein</fullName>
    </submittedName>
</protein>
<dbReference type="KEGG" id="lpq:AF91_02930"/>
<dbReference type="Proteomes" id="UP000019441">
    <property type="component" value="Chromosome"/>
</dbReference>